<proteinExistence type="predicted"/>
<gene>
    <name evidence="1" type="ORF">CM240_2738</name>
</gene>
<dbReference type="HOGENOM" id="CLU_142119_0_0_9"/>
<dbReference type="KEGG" id="clt:CM240_2738"/>
<sequence>MSDTTDYIDQFIKNIGLNLAGFEKLGAALLSLGYLYYVNSAQVDTLEVLGISNGNETPEQIIVNGQRLVLLGYITLYIVSVKRLEEKEFLNSVRESNINITPYEAVSISYLISVFANLLRLDAFIQIQNAENEEQ</sequence>
<evidence type="ECO:0000313" key="2">
    <source>
        <dbReference type="Proteomes" id="UP000019426"/>
    </source>
</evidence>
<dbReference type="eggNOG" id="ENOG5032B4H">
    <property type="taxonomic scope" value="Bacteria"/>
</dbReference>
<name>W6SJH3_9CLOT</name>
<reference evidence="1 2" key="1">
    <citation type="submission" date="2013-11" db="EMBL/GenBank/DDBJ databases">
        <title>Complete genome sequence of Clostridum sp. M2/40.</title>
        <authorList>
            <person name="Wibberg D."/>
            <person name="Puehler A."/>
            <person name="Schlueter A."/>
        </authorList>
    </citation>
    <scope>NUCLEOTIDE SEQUENCE [LARGE SCALE GENOMIC DNA]</scope>
    <source>
        <strain evidence="2">M2/40</strain>
    </source>
</reference>
<dbReference type="EMBL" id="HG917869">
    <property type="protein sequence ID" value="CDM69855.1"/>
    <property type="molecule type" value="Genomic_DNA"/>
</dbReference>
<keyword evidence="2" id="KW-1185">Reference proteome</keyword>
<dbReference type="OrthoDB" id="1921270at2"/>
<organism evidence="1 2">
    <name type="scientific">Clostridium bornimense</name>
    <dbReference type="NCBI Taxonomy" id="1216932"/>
    <lineage>
        <taxon>Bacteria</taxon>
        <taxon>Bacillati</taxon>
        <taxon>Bacillota</taxon>
        <taxon>Clostridia</taxon>
        <taxon>Eubacteriales</taxon>
        <taxon>Clostridiaceae</taxon>
        <taxon>Clostridium</taxon>
    </lineage>
</organism>
<dbReference type="RefSeq" id="WP_044040045.1">
    <property type="nucleotide sequence ID" value="NZ_HG917869.1"/>
</dbReference>
<dbReference type="PATRIC" id="fig|1216932.3.peg.2700"/>
<dbReference type="STRING" id="1216932.CM240_2738"/>
<evidence type="ECO:0000313" key="1">
    <source>
        <dbReference type="EMBL" id="CDM69855.1"/>
    </source>
</evidence>
<accession>W6SJH3</accession>
<dbReference type="Proteomes" id="UP000019426">
    <property type="component" value="Chromosome M2/40_rep2"/>
</dbReference>
<protein>
    <submittedName>
        <fullName evidence="1">Putative membrane protein</fullName>
    </submittedName>
</protein>
<dbReference type="AlphaFoldDB" id="W6SJH3"/>